<gene>
    <name evidence="1" type="ORF">JFY71_02430</name>
</gene>
<proteinExistence type="predicted"/>
<sequence>MNRNNLLKILKNCEKNKEIVRIYLKYEDNYYYYIPIKINEEFFLGTEEEDFLLDGYSIRRIKDIKSAEPRDDLTSTIIKEEGLLENLIIPEIDLNSWENIFSSLSKINQNIIIEDEYNEEFWIGKIIDIKRDYILFKHFDADGIWSEEPIKIGYNIVTSITFNSRYVDVFSKYV</sequence>
<dbReference type="EMBL" id="CP066744">
    <property type="protein sequence ID" value="QQK08413.1"/>
    <property type="molecule type" value="Genomic_DNA"/>
</dbReference>
<keyword evidence="2" id="KW-1185">Reference proteome</keyword>
<evidence type="ECO:0000313" key="2">
    <source>
        <dbReference type="Proteomes" id="UP000595814"/>
    </source>
</evidence>
<reference evidence="1 2" key="1">
    <citation type="journal article" date="2022" name="Int. J. Syst. Evol. Microbiol.">
        <title>Miniphocaeibacter halophilus sp. nov., an ammonium-tolerant acetate-producing bacterium isolated from a biogas system.</title>
        <authorList>
            <person name="Schnurer A."/>
            <person name="Singh A."/>
            <person name="Bi S."/>
            <person name="Qiao W."/>
            <person name="Westerholm M."/>
        </authorList>
    </citation>
    <scope>NUCLEOTIDE SEQUENCE [LARGE SCALE GENOMIC DNA]</scope>
    <source>
        <strain evidence="1 2">AMB_01</strain>
    </source>
</reference>
<name>A0AC61MSV6_9FIRM</name>
<protein>
    <submittedName>
        <fullName evidence="1">Uncharacterized protein</fullName>
    </submittedName>
</protein>
<evidence type="ECO:0000313" key="1">
    <source>
        <dbReference type="EMBL" id="QQK08413.1"/>
    </source>
</evidence>
<accession>A0AC61MSV6</accession>
<organism evidence="1 2">
    <name type="scientific">Miniphocaeibacter halophilus</name>
    <dbReference type="NCBI Taxonomy" id="2931922"/>
    <lineage>
        <taxon>Bacteria</taxon>
        <taxon>Bacillati</taxon>
        <taxon>Bacillota</taxon>
        <taxon>Tissierellia</taxon>
        <taxon>Tissierellales</taxon>
        <taxon>Peptoniphilaceae</taxon>
        <taxon>Miniphocaeibacter</taxon>
    </lineage>
</organism>
<dbReference type="Proteomes" id="UP000595814">
    <property type="component" value="Chromosome"/>
</dbReference>